<dbReference type="Proteomes" id="UP000221504">
    <property type="component" value="Unassembled WGS sequence"/>
</dbReference>
<dbReference type="EMBL" id="NIRM01000004">
    <property type="protein sequence ID" value="PHI04336.1"/>
    <property type="molecule type" value="Genomic_DNA"/>
</dbReference>
<evidence type="ECO:0000313" key="2">
    <source>
        <dbReference type="Proteomes" id="UP000221504"/>
    </source>
</evidence>
<name>A0A2C6BCV9_FUSNP</name>
<dbReference type="AlphaFoldDB" id="A0A2C6BCV9"/>
<evidence type="ECO:0000313" key="1">
    <source>
        <dbReference type="EMBL" id="PHI04336.1"/>
    </source>
</evidence>
<dbReference type="RefSeq" id="WP_099011820.1">
    <property type="nucleotide sequence ID" value="NZ_CP077154.1"/>
</dbReference>
<dbReference type="Pfam" id="PF09669">
    <property type="entry name" value="Phage_pRha"/>
    <property type="match status" value="1"/>
</dbReference>
<proteinExistence type="predicted"/>
<accession>A0A2C6BCV9</accession>
<evidence type="ECO:0008006" key="3">
    <source>
        <dbReference type="Google" id="ProtNLM"/>
    </source>
</evidence>
<organism evidence="1 2">
    <name type="scientific">Fusobacterium nucleatum subsp. polymorphum</name>
    <name type="common">Fusobacterium polymorphum</name>
    <dbReference type="NCBI Taxonomy" id="76857"/>
    <lineage>
        <taxon>Bacteria</taxon>
        <taxon>Fusobacteriati</taxon>
        <taxon>Fusobacteriota</taxon>
        <taxon>Fusobacteriia</taxon>
        <taxon>Fusobacteriales</taxon>
        <taxon>Fusobacteriaceae</taxon>
        <taxon>Fusobacterium</taxon>
    </lineage>
</organism>
<reference evidence="1 2" key="1">
    <citation type="submission" date="2017-06" db="EMBL/GenBank/DDBJ databases">
        <title>Draft genome sequence of Fusobacterium nucleatum subsp. polymorphum KCOM 1267 (=ChDC F290).</title>
        <authorList>
            <person name="Kook J.-K."/>
            <person name="Park S.-N."/>
            <person name="Lim Y.K."/>
            <person name="Roh H."/>
        </authorList>
    </citation>
    <scope>NUCLEOTIDE SEQUENCE [LARGE SCALE GENOMIC DNA]</scope>
    <source>
        <strain evidence="2">KCOM 1267(ChDC F290)</strain>
    </source>
</reference>
<protein>
    <recommendedName>
        <fullName evidence="3">Phage regulatory protein</fullName>
    </recommendedName>
</protein>
<comment type="caution">
    <text evidence="1">The sequence shown here is derived from an EMBL/GenBank/DDBJ whole genome shotgun (WGS) entry which is preliminary data.</text>
</comment>
<dbReference type="InterPro" id="IPR014054">
    <property type="entry name" value="Phage_regulatory_Rha"/>
</dbReference>
<sequence>MGKLIVKVENVNGVLVTTSNRVAKELGVEHKDLLEKIDGYIEKFTKAESSALVEEFYIPSFYSVDGNFKKYRNYLITKKGVAQLVGGYSAAVEKAFQLNVDYINEFEKMENFIKENLVKGTDINDIDETKKKNLEIRERYSKVKLAETLKSLIPYSNSEMYKEILVSETAKILTGKELLPPLRVQEKTLTATEIADIFDITPNMVGKIANANNLKTEEFGYWVHEKAAHCNKEVPNFRYFTKVIEEFKKYVKKTKGKK</sequence>
<gene>
    <name evidence="1" type="ORF">CBG52_11280</name>
</gene>